<reference evidence="1 2" key="1">
    <citation type="submission" date="2023-01" db="EMBL/GenBank/DDBJ databases">
        <title>Novel diversity within Roseofilum (Cyanobacteria; Desertifilaceae) from marine benthic mats with descriptions of four novel species.</title>
        <authorList>
            <person name="Wang Y."/>
            <person name="Berthold D.E."/>
            <person name="Hu J."/>
            <person name="Lefler F.W."/>
            <person name="Laughinghouse H.D. IV."/>
        </authorList>
    </citation>
    <scope>NUCLEOTIDE SEQUENCE [LARGE SCALE GENOMIC DNA]</scope>
    <source>
        <strain evidence="1 2">BLCC-M114</strain>
    </source>
</reference>
<sequence>MLSGHIQATVERAKATDGEYLIAAQDTTYYNYSGQKQPMYLTCLEPSEKPMWSCSFGWVKTVT</sequence>
<keyword evidence="2" id="KW-1185">Reference proteome</keyword>
<protein>
    <submittedName>
        <fullName evidence="1">Uncharacterized protein</fullName>
    </submittedName>
</protein>
<name>A0ABT7B6G2_9CYAN</name>
<proteinExistence type="predicted"/>
<accession>A0ABT7B6G2</accession>
<gene>
    <name evidence="1" type="ORF">PMG25_11755</name>
</gene>
<dbReference type="Gene3D" id="3.90.350.10">
    <property type="entry name" value="Transposase Inhibitor Protein From Tn5, Chain A, domain 1"/>
    <property type="match status" value="1"/>
</dbReference>
<evidence type="ECO:0000313" key="1">
    <source>
        <dbReference type="EMBL" id="MDJ1174768.1"/>
    </source>
</evidence>
<dbReference type="Proteomes" id="UP001235849">
    <property type="component" value="Unassembled WGS sequence"/>
</dbReference>
<dbReference type="RefSeq" id="WP_283767088.1">
    <property type="nucleotide sequence ID" value="NZ_JAQOSO010000065.1"/>
</dbReference>
<dbReference type="EMBL" id="JAQOSO010000065">
    <property type="protein sequence ID" value="MDJ1174768.1"/>
    <property type="molecule type" value="Genomic_DNA"/>
</dbReference>
<evidence type="ECO:0000313" key="2">
    <source>
        <dbReference type="Proteomes" id="UP001235849"/>
    </source>
</evidence>
<organism evidence="1 2">
    <name type="scientific">Roseofilum capinflatum BLCC-M114</name>
    <dbReference type="NCBI Taxonomy" id="3022440"/>
    <lineage>
        <taxon>Bacteria</taxon>
        <taxon>Bacillati</taxon>
        <taxon>Cyanobacteriota</taxon>
        <taxon>Cyanophyceae</taxon>
        <taxon>Desertifilales</taxon>
        <taxon>Desertifilaceae</taxon>
        <taxon>Roseofilum</taxon>
        <taxon>Roseofilum capinflatum</taxon>
    </lineage>
</organism>
<comment type="caution">
    <text evidence="1">The sequence shown here is derived from an EMBL/GenBank/DDBJ whole genome shotgun (WGS) entry which is preliminary data.</text>
</comment>